<reference evidence="7 8" key="1">
    <citation type="submission" date="2017-06" db="EMBL/GenBank/DDBJ databases">
        <authorList>
            <person name="Kim H.J."/>
            <person name="Triplett B.A."/>
        </authorList>
    </citation>
    <scope>NUCLEOTIDE SEQUENCE [LARGE SCALE GENOMIC DNA]</scope>
    <source>
        <strain evidence="7 8">U15</strain>
    </source>
</reference>
<keyword evidence="4 6" id="KW-1133">Transmembrane helix</keyword>
<keyword evidence="5 6" id="KW-0472">Membrane</keyword>
<evidence type="ECO:0000256" key="2">
    <source>
        <dbReference type="ARBA" id="ARBA00022475"/>
    </source>
</evidence>
<evidence type="ECO:0000256" key="3">
    <source>
        <dbReference type="ARBA" id="ARBA00022692"/>
    </source>
</evidence>
<dbReference type="AlphaFoldDB" id="A0A239LMA0"/>
<evidence type="ECO:0000313" key="8">
    <source>
        <dbReference type="Proteomes" id="UP000198284"/>
    </source>
</evidence>
<evidence type="ECO:0000256" key="6">
    <source>
        <dbReference type="SAM" id="Phobius"/>
    </source>
</evidence>
<feature type="transmembrane region" description="Helical" evidence="6">
    <location>
        <begin position="93"/>
        <end position="113"/>
    </location>
</feature>
<dbReference type="Proteomes" id="UP000198284">
    <property type="component" value="Unassembled WGS sequence"/>
</dbReference>
<feature type="transmembrane region" description="Helical" evidence="6">
    <location>
        <begin position="65"/>
        <end position="87"/>
    </location>
</feature>
<sequence>MSTIRNLWSSRLRTDFRAALVVLFLLALAPLAVTNSYALGILIVSMYFAMLALGWNLLAGFTGQFSLAPAAFAMLGGYATALLGYHWQVPLAVGMPAAIMATAGIGWALGRIVLRLKGPYLSLTTLSFAEIARVLVGNSHEFTRGDQGLNVPTLMDSRLGYYYLFLAVLALIVVGLYGLMRGRAGRFWLAIRDDEIGAETRGIDVVRYKTLAFALSCAICGFAGSLYGTFSQLVSPELGLLLQTGLVISMVVIGGIGTLTGPLIGALPVYLASEWLRDFGNIQMIVFAFAVIIFARFFRTGLWGLATAWRSRPLRAAKHGPVAQGSEKTAGDAP</sequence>
<evidence type="ECO:0000256" key="1">
    <source>
        <dbReference type="ARBA" id="ARBA00004651"/>
    </source>
</evidence>
<feature type="transmembrane region" description="Helical" evidence="6">
    <location>
        <begin position="284"/>
        <end position="306"/>
    </location>
</feature>
<evidence type="ECO:0000256" key="4">
    <source>
        <dbReference type="ARBA" id="ARBA00022989"/>
    </source>
</evidence>
<evidence type="ECO:0000313" key="7">
    <source>
        <dbReference type="EMBL" id="SNT30998.1"/>
    </source>
</evidence>
<evidence type="ECO:0000256" key="5">
    <source>
        <dbReference type="ARBA" id="ARBA00023136"/>
    </source>
</evidence>
<gene>
    <name evidence="7" type="ORF">SAMN06265795_12417</name>
</gene>
<dbReference type="Pfam" id="PF02653">
    <property type="entry name" value="BPD_transp_2"/>
    <property type="match status" value="1"/>
</dbReference>
<keyword evidence="8" id="KW-1185">Reference proteome</keyword>
<dbReference type="GO" id="GO:0005886">
    <property type="term" value="C:plasma membrane"/>
    <property type="evidence" value="ECO:0007669"/>
    <property type="project" value="UniProtKB-SubCell"/>
</dbReference>
<dbReference type="InterPro" id="IPR043428">
    <property type="entry name" value="LivM-like"/>
</dbReference>
<feature type="transmembrane region" description="Helical" evidence="6">
    <location>
        <begin position="160"/>
        <end position="179"/>
    </location>
</feature>
<keyword evidence="2" id="KW-1003">Cell membrane</keyword>
<dbReference type="RefSeq" id="WP_089401516.1">
    <property type="nucleotide sequence ID" value="NZ_FZOT01000024.1"/>
</dbReference>
<dbReference type="EMBL" id="FZOT01000024">
    <property type="protein sequence ID" value="SNT30998.1"/>
    <property type="molecule type" value="Genomic_DNA"/>
</dbReference>
<accession>A0A239LMA0</accession>
<dbReference type="CDD" id="cd06581">
    <property type="entry name" value="TM_PBP1_LivM_like"/>
    <property type="match status" value="1"/>
</dbReference>
<feature type="transmembrane region" description="Helical" evidence="6">
    <location>
        <begin position="211"/>
        <end position="234"/>
    </location>
</feature>
<dbReference type="PANTHER" id="PTHR30482:SF10">
    <property type="entry name" value="HIGH-AFFINITY BRANCHED-CHAIN AMINO ACID TRANSPORT PROTEIN BRAE"/>
    <property type="match status" value="1"/>
</dbReference>
<dbReference type="OrthoDB" id="9814461at2"/>
<comment type="subcellular location">
    <subcellularLocation>
        <location evidence="1">Cell membrane</location>
        <topology evidence="1">Multi-pass membrane protein</topology>
    </subcellularLocation>
</comment>
<dbReference type="GO" id="GO:0015658">
    <property type="term" value="F:branched-chain amino acid transmembrane transporter activity"/>
    <property type="evidence" value="ECO:0007669"/>
    <property type="project" value="InterPro"/>
</dbReference>
<organism evidence="7 8">
    <name type="scientific">Noviherbaspirillum humi</name>
    <dbReference type="NCBI Taxonomy" id="1688639"/>
    <lineage>
        <taxon>Bacteria</taxon>
        <taxon>Pseudomonadati</taxon>
        <taxon>Pseudomonadota</taxon>
        <taxon>Betaproteobacteria</taxon>
        <taxon>Burkholderiales</taxon>
        <taxon>Oxalobacteraceae</taxon>
        <taxon>Noviherbaspirillum</taxon>
    </lineage>
</organism>
<name>A0A239LMA0_9BURK</name>
<proteinExistence type="predicted"/>
<feature type="transmembrane region" description="Helical" evidence="6">
    <location>
        <begin position="246"/>
        <end position="272"/>
    </location>
</feature>
<dbReference type="PANTHER" id="PTHR30482">
    <property type="entry name" value="HIGH-AFFINITY BRANCHED-CHAIN AMINO ACID TRANSPORT SYSTEM PERMEASE"/>
    <property type="match status" value="1"/>
</dbReference>
<dbReference type="InterPro" id="IPR001851">
    <property type="entry name" value="ABC_transp_permease"/>
</dbReference>
<keyword evidence="3 6" id="KW-0812">Transmembrane</keyword>
<protein>
    <submittedName>
        <fullName evidence="7">Amino acid/amide ABC transporter membrane protein 2, HAAT family</fullName>
    </submittedName>
</protein>